<dbReference type="Proteomes" id="UP000053562">
    <property type="component" value="Unassembled WGS sequence"/>
</dbReference>
<evidence type="ECO:0000256" key="1">
    <source>
        <dbReference type="SAM" id="Phobius"/>
    </source>
</evidence>
<organism evidence="2 3">
    <name type="scientific">Plasmodium vivax India VII</name>
    <dbReference type="NCBI Taxonomy" id="1077284"/>
    <lineage>
        <taxon>Eukaryota</taxon>
        <taxon>Sar</taxon>
        <taxon>Alveolata</taxon>
        <taxon>Apicomplexa</taxon>
        <taxon>Aconoidasida</taxon>
        <taxon>Haemosporida</taxon>
        <taxon>Plasmodiidae</taxon>
        <taxon>Plasmodium</taxon>
        <taxon>Plasmodium (Plasmodium)</taxon>
    </lineage>
</organism>
<dbReference type="InterPro" id="IPR022139">
    <property type="entry name" value="Fam-L/Fam-M-like_plasmodium"/>
</dbReference>
<keyword evidence="1" id="KW-0472">Membrane</keyword>
<reference evidence="2 3" key="1">
    <citation type="submission" date="2011-08" db="EMBL/GenBank/DDBJ databases">
        <title>The Genome Sequence of Plasmodium vivax India VII.</title>
        <authorList>
            <consortium name="The Broad Institute Genome Sequencing Platform"/>
            <consortium name="The Broad Institute Genome Sequencing Center for Infectious Disease"/>
            <person name="Neafsey D."/>
            <person name="Carlton J."/>
            <person name="Barnwell J."/>
            <person name="Collins W."/>
            <person name="Escalante A."/>
            <person name="Mullikin J."/>
            <person name="Saul A."/>
            <person name="Guigo R."/>
            <person name="Camara F."/>
            <person name="Young S.K."/>
            <person name="Zeng Q."/>
            <person name="Gargeya S."/>
            <person name="Fitzgerald M."/>
            <person name="Haas B."/>
            <person name="Abouelleil A."/>
            <person name="Alvarado L."/>
            <person name="Arachchi H.M."/>
            <person name="Berlin A."/>
            <person name="Brown A."/>
            <person name="Chapman S.B."/>
            <person name="Chen Z."/>
            <person name="Dunbar C."/>
            <person name="Freedman E."/>
            <person name="Gearin G."/>
            <person name="Gellesch M."/>
            <person name="Goldberg J."/>
            <person name="Griggs A."/>
            <person name="Gujja S."/>
            <person name="Heiman D."/>
            <person name="Howarth C."/>
            <person name="Larson L."/>
            <person name="Lui A."/>
            <person name="MacDonald P.J.P."/>
            <person name="Montmayeur A."/>
            <person name="Murphy C."/>
            <person name="Neiman D."/>
            <person name="Pearson M."/>
            <person name="Priest M."/>
            <person name="Roberts A."/>
            <person name="Saif S."/>
            <person name="Shea T."/>
            <person name="Shenoy N."/>
            <person name="Sisk P."/>
            <person name="Stolte C."/>
            <person name="Sykes S."/>
            <person name="Wortman J."/>
            <person name="Nusbaum C."/>
            <person name="Birren B."/>
        </authorList>
    </citation>
    <scope>NUCLEOTIDE SEQUENCE [LARGE SCALE GENOMIC DNA]</scope>
    <source>
        <strain evidence="2 3">India VII</strain>
    </source>
</reference>
<evidence type="ECO:0008006" key="4">
    <source>
        <dbReference type="Google" id="ProtNLM"/>
    </source>
</evidence>
<name>A0A0J9S1R2_PLAVI</name>
<protein>
    <recommendedName>
        <fullName evidence="4">Variable surface protein</fullName>
    </recommendedName>
</protein>
<keyword evidence="1" id="KW-0812">Transmembrane</keyword>
<keyword evidence="1" id="KW-1133">Transmembrane helix</keyword>
<dbReference type="Pfam" id="PF12420">
    <property type="entry name" value="DUF3671"/>
    <property type="match status" value="1"/>
</dbReference>
<feature type="transmembrane region" description="Helical" evidence="1">
    <location>
        <begin position="104"/>
        <end position="124"/>
    </location>
</feature>
<gene>
    <name evidence="2" type="ORF">PVIIG_06307</name>
</gene>
<proteinExistence type="predicted"/>
<evidence type="ECO:0000313" key="2">
    <source>
        <dbReference type="EMBL" id="KMZ76645.1"/>
    </source>
</evidence>
<evidence type="ECO:0000313" key="3">
    <source>
        <dbReference type="Proteomes" id="UP000053562"/>
    </source>
</evidence>
<accession>A0A0J9S1R2</accession>
<sequence>MIGLLAKDKVNLEVTETIHNNGEDYISVKRNKEITTYDHLNNEKPNKLEAYKKSFNYRYAKKKGIDKFDCYCERKIFKGIEKLDKITEDISNKKKLKKIIFKKYMLRIFLTSLFSVFGLLMPLLDRICLEKNGDGSCKSTVLCSISIPDYVIYLYIVFIFISCIIIFSSGIYILGKIIKYDELKLGKRII</sequence>
<dbReference type="AlphaFoldDB" id="A0A0J9S1R2"/>
<feature type="transmembrane region" description="Helical" evidence="1">
    <location>
        <begin position="152"/>
        <end position="174"/>
    </location>
</feature>
<dbReference type="EMBL" id="KQ234654">
    <property type="protein sequence ID" value="KMZ76645.1"/>
    <property type="molecule type" value="Genomic_DNA"/>
</dbReference>